<dbReference type="RefSeq" id="WP_017450416.1">
    <property type="nucleotide sequence ID" value="NZ_CP008956.1"/>
</dbReference>
<dbReference type="GO" id="GO:0003824">
    <property type="term" value="F:catalytic activity"/>
    <property type="evidence" value="ECO:0007669"/>
    <property type="project" value="UniProtKB-ARBA"/>
</dbReference>
<dbReference type="PROSITE" id="PS51462">
    <property type="entry name" value="NUDIX"/>
    <property type="match status" value="1"/>
</dbReference>
<dbReference type="InterPro" id="IPR036866">
    <property type="entry name" value="RibonucZ/Hydroxyglut_hydro"/>
</dbReference>
<dbReference type="Gene3D" id="3.60.15.10">
    <property type="entry name" value="Ribonuclease Z/Hydroxyacylglutathione hydrolase-like"/>
    <property type="match status" value="1"/>
</dbReference>
<feature type="domain" description="Nudix hydrolase" evidence="1">
    <location>
        <begin position="16"/>
        <end position="223"/>
    </location>
</feature>
<dbReference type="CDD" id="cd18870">
    <property type="entry name" value="NUDIX_AcylCoAdiphos_Nudt19"/>
    <property type="match status" value="1"/>
</dbReference>
<dbReference type="Gene3D" id="1.10.10.10">
    <property type="entry name" value="Winged helix-like DNA-binding domain superfamily/Winged helix DNA-binding domain"/>
    <property type="match status" value="1"/>
</dbReference>
<dbReference type="InterPro" id="IPR036388">
    <property type="entry name" value="WH-like_DNA-bd_sf"/>
</dbReference>
<accession>A0A6M3ZSF6</accession>
<dbReference type="SUPFAM" id="SSF55811">
    <property type="entry name" value="Nudix"/>
    <property type="match status" value="1"/>
</dbReference>
<dbReference type="Pfam" id="PF00753">
    <property type="entry name" value="Lactamase_B"/>
    <property type="match status" value="1"/>
</dbReference>
<evidence type="ECO:0000313" key="3">
    <source>
        <dbReference type="Proteomes" id="UP000501648"/>
    </source>
</evidence>
<dbReference type="AlphaFoldDB" id="A0A6M3ZSF6"/>
<dbReference type="EMBL" id="CP008956">
    <property type="protein sequence ID" value="QJQ01518.1"/>
    <property type="molecule type" value="Genomic_DNA"/>
</dbReference>
<dbReference type="CDD" id="cd16278">
    <property type="entry name" value="metallo-hydrolase-like_MBL-fold"/>
    <property type="match status" value="1"/>
</dbReference>
<name>A0A6M3ZSF6_9BURK</name>
<dbReference type="PANTHER" id="PTHR23131:SF0">
    <property type="entry name" value="ENDORIBONUCLEASE LACTB2"/>
    <property type="match status" value="1"/>
</dbReference>
<protein>
    <recommendedName>
        <fullName evidence="1">Nudix hydrolase domain-containing protein</fullName>
    </recommendedName>
</protein>
<dbReference type="SUPFAM" id="SSF56281">
    <property type="entry name" value="Metallo-hydrolase/oxidoreductase"/>
    <property type="match status" value="1"/>
</dbReference>
<sequence>MRELGDMAAGGAPVRPRPAATVVMVRDGAQGIEVFLVQRTRQARFMGGMYVFPGGALDPADGGPDYAALASGLDDARASAMLGIDRGGLAYWIAALRECFEESGFLFANEADGTPVRIEDAAARACYADARERMATGTLDLVGLCRARQLTLTPERLLYFSHWITPLGLPKRFDTRFFVAQVPSGQHGAADQRETIAHDWMRPSDALARAAAGEIELAFATVRTLEALAGFADCAGMMAHMREPAVIQAQQPRVARNGDARQVLLEGDHAFAEVGLLDPLGKGDASCVIVPGVATRLSARVRRIAAPNSGLMTGPGTNSYLIGEGDDLVVIDPGPAHAAHVDALVAAAQGRVRAVLVTHTHRDHSPAARLLAARTGAELIGMTAPAGAFQDHGFEPDRVVAHGDRLVFGGVTLRVLHTPGHASNHVCYLLEEEGMLFSGDHVMQGSTVVIDPPDGDMAAYLASLAALQEVDIDTIAPGHGFLIGTPRAHVAHLVAHRLARENKVLGALRRAEPAAIEQLLPVVYDDVAAGRHALAARSLLAHLLKLQAEGWAREVPRGWVRVDPHLSMNEEGA</sequence>
<evidence type="ECO:0000259" key="1">
    <source>
        <dbReference type="PROSITE" id="PS51462"/>
    </source>
</evidence>
<dbReference type="PANTHER" id="PTHR23131">
    <property type="entry name" value="ENDORIBONUCLEASE LACTB2"/>
    <property type="match status" value="1"/>
</dbReference>
<dbReference type="SMART" id="SM00849">
    <property type="entry name" value="Lactamase_B"/>
    <property type="match status" value="1"/>
</dbReference>
<dbReference type="InterPro" id="IPR001279">
    <property type="entry name" value="Metallo-B-lactamas"/>
</dbReference>
<reference evidence="2 3" key="1">
    <citation type="journal article" date="2012" name="J. Bacteriol.">
        <title>Genome sequence of the pathogenic Herbaspirillum seropedicae strain Os34, isolated from rice roots.</title>
        <authorList>
            <person name="Ye W."/>
            <person name="Ye S."/>
            <person name="Liu J."/>
            <person name="Chang S."/>
            <person name="Chen M."/>
            <person name="Zhu B."/>
            <person name="Guo L."/>
            <person name="An Q."/>
        </authorList>
    </citation>
    <scope>NUCLEOTIDE SEQUENCE [LARGE SCALE GENOMIC DNA]</scope>
    <source>
        <strain evidence="2 3">Os34</strain>
    </source>
</reference>
<dbReference type="Pfam" id="PF17778">
    <property type="entry name" value="WHD_BLACT"/>
    <property type="match status" value="1"/>
</dbReference>
<dbReference type="InterPro" id="IPR015797">
    <property type="entry name" value="NUDIX_hydrolase-like_dom_sf"/>
</dbReference>
<organism evidence="2 3">
    <name type="scientific">Herbaspirillum rubrisubalbicans Os34</name>
    <dbReference type="NCBI Taxonomy" id="1235827"/>
    <lineage>
        <taxon>Bacteria</taxon>
        <taxon>Pseudomonadati</taxon>
        <taxon>Pseudomonadota</taxon>
        <taxon>Betaproteobacteria</taxon>
        <taxon>Burkholderiales</taxon>
        <taxon>Oxalobacteraceae</taxon>
        <taxon>Herbaspirillum</taxon>
    </lineage>
</organism>
<dbReference type="InterPro" id="IPR000086">
    <property type="entry name" value="NUDIX_hydrolase_dom"/>
</dbReference>
<dbReference type="Proteomes" id="UP000501648">
    <property type="component" value="Chromosome"/>
</dbReference>
<dbReference type="InterPro" id="IPR050662">
    <property type="entry name" value="Sec-metab_biosynth-thioest"/>
</dbReference>
<gene>
    <name evidence="2" type="ORF">C798_15105</name>
</gene>
<proteinExistence type="predicted"/>
<dbReference type="Gene3D" id="3.90.79.10">
    <property type="entry name" value="Nucleoside Triphosphate Pyrophosphohydrolase"/>
    <property type="match status" value="1"/>
</dbReference>
<evidence type="ECO:0000313" key="2">
    <source>
        <dbReference type="EMBL" id="QJQ01518.1"/>
    </source>
</evidence>
<dbReference type="InterPro" id="IPR041516">
    <property type="entry name" value="LACTB2_WH"/>
</dbReference>